<organism evidence="1 2">
    <name type="scientific">Chryseobacterium elymi</name>
    <dbReference type="NCBI Taxonomy" id="395936"/>
    <lineage>
        <taxon>Bacteria</taxon>
        <taxon>Pseudomonadati</taxon>
        <taxon>Bacteroidota</taxon>
        <taxon>Flavobacteriia</taxon>
        <taxon>Flavobacteriales</taxon>
        <taxon>Weeksellaceae</taxon>
        <taxon>Chryseobacterium group</taxon>
        <taxon>Chryseobacterium</taxon>
    </lineage>
</organism>
<comment type="caution">
    <text evidence="1">The sequence shown here is derived from an EMBL/GenBank/DDBJ whole genome shotgun (WGS) entry which is preliminary data.</text>
</comment>
<evidence type="ECO:0008006" key="3">
    <source>
        <dbReference type="Google" id="ProtNLM"/>
    </source>
</evidence>
<dbReference type="PROSITE" id="PS51257">
    <property type="entry name" value="PROKAR_LIPOPROTEIN"/>
    <property type="match status" value="1"/>
</dbReference>
<dbReference type="EMBL" id="QNUH01000011">
    <property type="protein sequence ID" value="REC76338.1"/>
    <property type="molecule type" value="Genomic_DNA"/>
</dbReference>
<dbReference type="AlphaFoldDB" id="A0A3D9DEE1"/>
<sequence>MKVSGFLLLIMMLFFSCKEDKGNYHGGYYWIYTYGYPRMAFFEAAEGISEKWKIKYYAVSGCTVDQKDMYNADAKNKKTYTAIEKKFGKNWREKYNKDIDDFLMKKVDVMDILIASKLFRDELKKHYIEVYNIDKEVFELNNEGEFRVIVYNNELTYENKECFRLVVNTKRKTVNLIQ</sequence>
<keyword evidence="2" id="KW-1185">Reference proteome</keyword>
<dbReference type="OrthoDB" id="1271386at2"/>
<proteinExistence type="predicted"/>
<name>A0A3D9DEE1_9FLAO</name>
<evidence type="ECO:0000313" key="1">
    <source>
        <dbReference type="EMBL" id="REC76338.1"/>
    </source>
</evidence>
<accession>A0A3D9DEE1</accession>
<reference evidence="1 2" key="1">
    <citation type="journal article" date="2010" name="Syst. Appl. Microbiol.">
        <title>Four new species of Chryseobacterium from the rhizosphere of coastal sand dune plants, Chryseobacterium elymi sp. nov., Chryseobacterium hagamense sp. nov., Chryseobacterium lathyri sp. nov. and Chryseobacterium rhizosphaerae sp. nov.</title>
        <authorList>
            <person name="Cho S.H."/>
            <person name="Lee K.S."/>
            <person name="Shin D.S."/>
            <person name="Han J.H."/>
            <person name="Park K.S."/>
            <person name="Lee C.H."/>
            <person name="Park K.H."/>
            <person name="Kim S.B."/>
        </authorList>
    </citation>
    <scope>NUCLEOTIDE SEQUENCE [LARGE SCALE GENOMIC DNA]</scope>
    <source>
        <strain evidence="1 2">KCTC 22547</strain>
    </source>
</reference>
<dbReference type="RefSeq" id="WP_116012518.1">
    <property type="nucleotide sequence ID" value="NZ_QNUH01000011.1"/>
</dbReference>
<protein>
    <recommendedName>
        <fullName evidence="3">Lipoprotein</fullName>
    </recommendedName>
</protein>
<gene>
    <name evidence="1" type="ORF">DRF60_13290</name>
</gene>
<evidence type="ECO:0000313" key="2">
    <source>
        <dbReference type="Proteomes" id="UP000257030"/>
    </source>
</evidence>
<dbReference type="Proteomes" id="UP000257030">
    <property type="component" value="Unassembled WGS sequence"/>
</dbReference>